<feature type="region of interest" description="Disordered" evidence="1">
    <location>
        <begin position="241"/>
        <end position="269"/>
    </location>
</feature>
<evidence type="ECO:0000313" key="3">
    <source>
        <dbReference type="EMBL" id="KAK3796461.1"/>
    </source>
</evidence>
<protein>
    <recommendedName>
        <fullName evidence="2">DDE-1 domain-containing protein</fullName>
    </recommendedName>
</protein>
<dbReference type="Proteomes" id="UP001283361">
    <property type="component" value="Unassembled WGS sequence"/>
</dbReference>
<name>A0AAE1B034_9GAST</name>
<feature type="domain" description="DDE-1" evidence="2">
    <location>
        <begin position="18"/>
        <end position="104"/>
    </location>
</feature>
<evidence type="ECO:0000313" key="4">
    <source>
        <dbReference type="Proteomes" id="UP001283361"/>
    </source>
</evidence>
<organism evidence="3 4">
    <name type="scientific">Elysia crispata</name>
    <name type="common">lettuce slug</name>
    <dbReference type="NCBI Taxonomy" id="231223"/>
    <lineage>
        <taxon>Eukaryota</taxon>
        <taxon>Metazoa</taxon>
        <taxon>Spiralia</taxon>
        <taxon>Lophotrochozoa</taxon>
        <taxon>Mollusca</taxon>
        <taxon>Gastropoda</taxon>
        <taxon>Heterobranchia</taxon>
        <taxon>Euthyneura</taxon>
        <taxon>Panpulmonata</taxon>
        <taxon>Sacoglossa</taxon>
        <taxon>Placobranchoidea</taxon>
        <taxon>Plakobranchidae</taxon>
        <taxon>Elysia</taxon>
    </lineage>
</organism>
<sequence>MFKNTGPSLPQHEHCNAHPKVPGWMTSQNFMNFLKHFYEHTKPSKDRPVLMILDNQASHCSEGAIRFCREIYITLLSFLPHCSHEMQPLDKSVYVPFQLYYDHVLEMCCKDPANAGKQMSIHSVPQMVSYAFPKSFTPANVLPGFKSTGIYPMDQNIFPDHKFMPTYSTDRPAPIPNRDEPASDSDSERRQTATTSPAPSKSDTFTSPKEIRPFPKAPARTEGQKKRKAVMSAILTSTPEKLSSQAVTISAAGPSKPKKLHYDSDDDEEANNPLENILAEQMGEEEGEFQETIEHEIDHEMAALQSSLSDAELETLRVGDFIFFKCNGKKSTAFYTGIVMEKGILK</sequence>
<feature type="region of interest" description="Disordered" evidence="1">
    <location>
        <begin position="162"/>
        <end position="229"/>
    </location>
</feature>
<feature type="compositionally biased region" description="Polar residues" evidence="1">
    <location>
        <begin position="192"/>
        <end position="207"/>
    </location>
</feature>
<dbReference type="AlphaFoldDB" id="A0AAE1B034"/>
<gene>
    <name evidence="3" type="ORF">RRG08_009238</name>
</gene>
<accession>A0AAE1B034</accession>
<feature type="compositionally biased region" description="Basic and acidic residues" evidence="1">
    <location>
        <begin position="177"/>
        <end position="191"/>
    </location>
</feature>
<reference evidence="3" key="1">
    <citation type="journal article" date="2023" name="G3 (Bethesda)">
        <title>A reference genome for the long-term kleptoplast-retaining sea slug Elysia crispata morphotype clarki.</title>
        <authorList>
            <person name="Eastman K.E."/>
            <person name="Pendleton A.L."/>
            <person name="Shaikh M.A."/>
            <person name="Suttiyut T."/>
            <person name="Ogas R."/>
            <person name="Tomko P."/>
            <person name="Gavelis G."/>
            <person name="Widhalm J.R."/>
            <person name="Wisecaver J.H."/>
        </authorList>
    </citation>
    <scope>NUCLEOTIDE SEQUENCE</scope>
    <source>
        <strain evidence="3">ECLA1</strain>
    </source>
</reference>
<dbReference type="Pfam" id="PF03184">
    <property type="entry name" value="DDE_1"/>
    <property type="match status" value="1"/>
</dbReference>
<dbReference type="GO" id="GO:0003676">
    <property type="term" value="F:nucleic acid binding"/>
    <property type="evidence" value="ECO:0007669"/>
    <property type="project" value="InterPro"/>
</dbReference>
<keyword evidence="4" id="KW-1185">Reference proteome</keyword>
<dbReference type="InterPro" id="IPR004875">
    <property type="entry name" value="DDE_SF_endonuclease_dom"/>
</dbReference>
<evidence type="ECO:0000256" key="1">
    <source>
        <dbReference type="SAM" id="MobiDB-lite"/>
    </source>
</evidence>
<comment type="caution">
    <text evidence="3">The sequence shown here is derived from an EMBL/GenBank/DDBJ whole genome shotgun (WGS) entry which is preliminary data.</text>
</comment>
<dbReference type="EMBL" id="JAWDGP010000881">
    <property type="protein sequence ID" value="KAK3796461.1"/>
    <property type="molecule type" value="Genomic_DNA"/>
</dbReference>
<evidence type="ECO:0000259" key="2">
    <source>
        <dbReference type="Pfam" id="PF03184"/>
    </source>
</evidence>
<proteinExistence type="predicted"/>